<dbReference type="PANTHER" id="PTHR46986:SF1">
    <property type="entry name" value="ENDORIBONUCLEASE YBEY, CHLOROPLASTIC"/>
    <property type="match status" value="1"/>
</dbReference>
<dbReference type="Proteomes" id="UP000654401">
    <property type="component" value="Unassembled WGS sequence"/>
</dbReference>
<feature type="binding site" evidence="8">
    <location>
        <position position="120"/>
    </location>
    <ligand>
        <name>Zn(2+)</name>
        <dbReference type="ChEBI" id="CHEBI:29105"/>
        <note>catalytic</note>
    </ligand>
</feature>
<dbReference type="NCBIfam" id="TIGR00043">
    <property type="entry name" value="rRNA maturation RNase YbeY"/>
    <property type="match status" value="1"/>
</dbReference>
<comment type="cofactor">
    <cofactor evidence="8">
        <name>Zn(2+)</name>
        <dbReference type="ChEBI" id="CHEBI:29105"/>
    </cofactor>
    <text evidence="8">Binds 1 zinc ion.</text>
</comment>
<comment type="subcellular location">
    <subcellularLocation>
        <location evidence="8">Cytoplasm</location>
    </subcellularLocation>
</comment>
<sequence>MAGQTVVIDVVVQVATEAEYIPTESDLSRWVTVAIDEIESSASGELTVRMVNEEESADLNSRYRDNSYPTNVLSFPFEASDNLPIEFPLGDLVICASVVEQEAMEQGKELEAHWAHMVIHGLLHLLGMDHIESAKAEIMEAHEIAILAKLGFPDPYA</sequence>
<dbReference type="PROSITE" id="PS01306">
    <property type="entry name" value="UPF0054"/>
    <property type="match status" value="1"/>
</dbReference>
<dbReference type="InterPro" id="IPR002036">
    <property type="entry name" value="YbeY"/>
</dbReference>
<dbReference type="Pfam" id="PF02130">
    <property type="entry name" value="YbeY"/>
    <property type="match status" value="1"/>
</dbReference>
<comment type="caution">
    <text evidence="9">The sequence shown here is derived from an EMBL/GenBank/DDBJ whole genome shotgun (WGS) entry which is preliminary data.</text>
</comment>
<comment type="function">
    <text evidence="8">Single strand-specific metallo-endoribonuclease involved in late-stage 70S ribosome quality control and in maturation of the 3' terminus of the 16S rRNA.</text>
</comment>
<evidence type="ECO:0000256" key="5">
    <source>
        <dbReference type="ARBA" id="ARBA00022759"/>
    </source>
</evidence>
<dbReference type="EC" id="3.1.-.-" evidence="8"/>
<dbReference type="InterPro" id="IPR020549">
    <property type="entry name" value="YbeY_CS"/>
</dbReference>
<proteinExistence type="inferred from homology"/>
<evidence type="ECO:0000256" key="3">
    <source>
        <dbReference type="ARBA" id="ARBA00022722"/>
    </source>
</evidence>
<dbReference type="AlphaFoldDB" id="A0A8J6PA22"/>
<keyword evidence="8" id="KW-0963">Cytoplasm</keyword>
<keyword evidence="3 8" id="KW-0540">Nuclease</keyword>
<dbReference type="GO" id="GO:0008270">
    <property type="term" value="F:zinc ion binding"/>
    <property type="evidence" value="ECO:0007669"/>
    <property type="project" value="UniProtKB-UniRule"/>
</dbReference>
<evidence type="ECO:0000256" key="2">
    <source>
        <dbReference type="ARBA" id="ARBA00022517"/>
    </source>
</evidence>
<organism evidence="9 10">
    <name type="scientific">Candidatus Thiopontia autotrophica</name>
    <dbReference type="NCBI Taxonomy" id="2841688"/>
    <lineage>
        <taxon>Bacteria</taxon>
        <taxon>Pseudomonadati</taxon>
        <taxon>Pseudomonadota</taxon>
        <taxon>Gammaproteobacteria</taxon>
        <taxon>Candidatus Thiopontia</taxon>
    </lineage>
</organism>
<keyword evidence="5 8" id="KW-0255">Endonuclease</keyword>
<protein>
    <recommendedName>
        <fullName evidence="8">Endoribonuclease YbeY</fullName>
        <ecNumber evidence="8">3.1.-.-</ecNumber>
    </recommendedName>
</protein>
<evidence type="ECO:0000256" key="1">
    <source>
        <dbReference type="ARBA" id="ARBA00010875"/>
    </source>
</evidence>
<gene>
    <name evidence="8 9" type="primary">ybeY</name>
    <name evidence="9" type="ORF">H8D24_01775</name>
</gene>
<feature type="binding site" evidence="8">
    <location>
        <position position="130"/>
    </location>
    <ligand>
        <name>Zn(2+)</name>
        <dbReference type="ChEBI" id="CHEBI:29105"/>
        <note>catalytic</note>
    </ligand>
</feature>
<evidence type="ECO:0000256" key="8">
    <source>
        <dbReference type="HAMAP-Rule" id="MF_00009"/>
    </source>
</evidence>
<keyword evidence="6 8" id="KW-0378">Hydrolase</keyword>
<dbReference type="InterPro" id="IPR023091">
    <property type="entry name" value="MetalPrtase_cat_dom_sf_prd"/>
</dbReference>
<dbReference type="GO" id="GO:0004222">
    <property type="term" value="F:metalloendopeptidase activity"/>
    <property type="evidence" value="ECO:0007669"/>
    <property type="project" value="InterPro"/>
</dbReference>
<dbReference type="GO" id="GO:0006364">
    <property type="term" value="P:rRNA processing"/>
    <property type="evidence" value="ECO:0007669"/>
    <property type="project" value="UniProtKB-UniRule"/>
</dbReference>
<evidence type="ECO:0000256" key="4">
    <source>
        <dbReference type="ARBA" id="ARBA00022723"/>
    </source>
</evidence>
<evidence type="ECO:0000256" key="7">
    <source>
        <dbReference type="ARBA" id="ARBA00022833"/>
    </source>
</evidence>
<keyword evidence="8" id="KW-0698">rRNA processing</keyword>
<dbReference type="GO" id="GO:0005737">
    <property type="term" value="C:cytoplasm"/>
    <property type="evidence" value="ECO:0007669"/>
    <property type="project" value="UniProtKB-SubCell"/>
</dbReference>
<dbReference type="SUPFAM" id="SSF55486">
    <property type="entry name" value="Metalloproteases ('zincins'), catalytic domain"/>
    <property type="match status" value="1"/>
</dbReference>
<dbReference type="EMBL" id="JACNFK010000016">
    <property type="protein sequence ID" value="MBC8519126.1"/>
    <property type="molecule type" value="Genomic_DNA"/>
</dbReference>
<feature type="binding site" evidence="8">
    <location>
        <position position="124"/>
    </location>
    <ligand>
        <name>Zn(2+)</name>
        <dbReference type="ChEBI" id="CHEBI:29105"/>
        <note>catalytic</note>
    </ligand>
</feature>
<dbReference type="PANTHER" id="PTHR46986">
    <property type="entry name" value="ENDORIBONUCLEASE YBEY, CHLOROPLASTIC"/>
    <property type="match status" value="1"/>
</dbReference>
<dbReference type="Gene3D" id="3.40.390.30">
    <property type="entry name" value="Metalloproteases ('zincins'), catalytic domain"/>
    <property type="match status" value="1"/>
</dbReference>
<dbReference type="HAMAP" id="MF_00009">
    <property type="entry name" value="Endoribonucl_YbeY"/>
    <property type="match status" value="1"/>
</dbReference>
<keyword evidence="7 8" id="KW-0862">Zinc</keyword>
<name>A0A8J6PA22_9GAMM</name>
<reference evidence="9 10" key="1">
    <citation type="submission" date="2020-08" db="EMBL/GenBank/DDBJ databases">
        <title>Bridging the membrane lipid divide: bacteria of the FCB group superphylum have the potential to synthesize archaeal ether lipids.</title>
        <authorList>
            <person name="Villanueva L."/>
            <person name="Von Meijenfeldt F.A.B."/>
            <person name="Westbye A.B."/>
            <person name="Yadav S."/>
            <person name="Hopmans E.C."/>
            <person name="Dutilh B.E."/>
            <person name="Sinninghe Damste J.S."/>
        </authorList>
    </citation>
    <scope>NUCLEOTIDE SEQUENCE [LARGE SCALE GENOMIC DNA]</scope>
    <source>
        <strain evidence="9">NIOZ-UU100</strain>
    </source>
</reference>
<dbReference type="GO" id="GO:0004521">
    <property type="term" value="F:RNA endonuclease activity"/>
    <property type="evidence" value="ECO:0007669"/>
    <property type="project" value="UniProtKB-UniRule"/>
</dbReference>
<comment type="similarity">
    <text evidence="1 8">Belongs to the endoribonuclease YbeY family.</text>
</comment>
<keyword evidence="4 8" id="KW-0479">Metal-binding</keyword>
<evidence type="ECO:0000313" key="10">
    <source>
        <dbReference type="Proteomes" id="UP000654401"/>
    </source>
</evidence>
<accession>A0A8J6PA22</accession>
<evidence type="ECO:0000256" key="6">
    <source>
        <dbReference type="ARBA" id="ARBA00022801"/>
    </source>
</evidence>
<keyword evidence="2 8" id="KW-0690">Ribosome biogenesis</keyword>
<evidence type="ECO:0000313" key="9">
    <source>
        <dbReference type="EMBL" id="MBC8519126.1"/>
    </source>
</evidence>